<dbReference type="EMBL" id="KZ679135">
    <property type="protein sequence ID" value="PTB74539.1"/>
    <property type="molecule type" value="Genomic_DNA"/>
</dbReference>
<evidence type="ECO:0000313" key="1">
    <source>
        <dbReference type="EMBL" id="PTB74539.1"/>
    </source>
</evidence>
<reference evidence="1 2" key="1">
    <citation type="submission" date="2016-07" db="EMBL/GenBank/DDBJ databases">
        <title>Multiple horizontal gene transfer events from other fungi enriched the ability of initially mycotrophic Trichoderma (Ascomycota) to feed on dead plant biomass.</title>
        <authorList>
            <consortium name="DOE Joint Genome Institute"/>
            <person name="Aerts A."/>
            <person name="Atanasova L."/>
            <person name="Chenthamara K."/>
            <person name="Zhang J."/>
            <person name="Grujic M."/>
            <person name="Henrissat B."/>
            <person name="Kuo A."/>
            <person name="Salamov A."/>
            <person name="Lipzen A."/>
            <person name="Labutti K."/>
            <person name="Barry K."/>
            <person name="Miao Y."/>
            <person name="Rahimi M.J."/>
            <person name="Shen Q."/>
            <person name="Grigoriev I.V."/>
            <person name="Kubicek C.P."/>
            <person name="Druzhinina I.S."/>
        </authorList>
    </citation>
    <scope>NUCLEOTIDE SEQUENCE [LARGE SCALE GENOMIC DNA]</scope>
    <source>
        <strain evidence="1 2">ATCC 18648</strain>
    </source>
</reference>
<name>A0A2T4BYY2_TRILO</name>
<keyword evidence="2" id="KW-1185">Reference proteome</keyword>
<evidence type="ECO:0000313" key="2">
    <source>
        <dbReference type="Proteomes" id="UP000240760"/>
    </source>
</evidence>
<protein>
    <submittedName>
        <fullName evidence="1">Uncharacterized protein</fullName>
    </submittedName>
</protein>
<accession>A0A2T4BYY2</accession>
<dbReference type="AlphaFoldDB" id="A0A2T4BYY2"/>
<dbReference type="Proteomes" id="UP000240760">
    <property type="component" value="Unassembled WGS sequence"/>
</dbReference>
<gene>
    <name evidence="1" type="ORF">M440DRAFT_97018</name>
</gene>
<sequence>MLSRLVGAITSTAWSSAGLTPSLSSPAMPCLGMCAITTSMSILCVDAICPSSSRSFFLKGKKAEYPSPPDLPVCLPCGVAKRYVNAPMPRSVRMARWCFTSPGHTHTSPRRQFIIPAASYLMHTDRYFTHLPLY</sequence>
<proteinExistence type="predicted"/>
<organism evidence="1 2">
    <name type="scientific">Trichoderma longibrachiatum ATCC 18648</name>
    <dbReference type="NCBI Taxonomy" id="983965"/>
    <lineage>
        <taxon>Eukaryota</taxon>
        <taxon>Fungi</taxon>
        <taxon>Dikarya</taxon>
        <taxon>Ascomycota</taxon>
        <taxon>Pezizomycotina</taxon>
        <taxon>Sordariomycetes</taxon>
        <taxon>Hypocreomycetidae</taxon>
        <taxon>Hypocreales</taxon>
        <taxon>Hypocreaceae</taxon>
        <taxon>Trichoderma</taxon>
    </lineage>
</organism>